<proteinExistence type="predicted"/>
<evidence type="ECO:0000256" key="3">
    <source>
        <dbReference type="ARBA" id="ARBA00022722"/>
    </source>
</evidence>
<dbReference type="PANTHER" id="PTHR34139:SF1">
    <property type="entry name" value="RNASE MJ1380-RELATED"/>
    <property type="match status" value="1"/>
</dbReference>
<evidence type="ECO:0000256" key="4">
    <source>
        <dbReference type="ARBA" id="ARBA00022741"/>
    </source>
</evidence>
<keyword evidence="3" id="KW-0540">Nuclease</keyword>
<dbReference type="InterPro" id="IPR051813">
    <property type="entry name" value="HepT_RNase_toxin"/>
</dbReference>
<dbReference type="GO" id="GO:0004540">
    <property type="term" value="F:RNA nuclease activity"/>
    <property type="evidence" value="ECO:0007669"/>
    <property type="project" value="InterPro"/>
</dbReference>
<reference evidence="6 7" key="1">
    <citation type="submission" date="2019-02" db="EMBL/GenBank/DDBJ databases">
        <title>Draft Genome Sequence of the Prevotella sp. BCRC 81118, Isolated from Human Feces.</title>
        <authorList>
            <person name="Huang C.-H."/>
        </authorList>
    </citation>
    <scope>NUCLEOTIDE SEQUENCE [LARGE SCALE GENOMIC DNA]</scope>
    <source>
        <strain evidence="6 7">BCRC 81118</strain>
    </source>
</reference>
<evidence type="ECO:0000256" key="1">
    <source>
        <dbReference type="ARBA" id="ARBA00022553"/>
    </source>
</evidence>
<dbReference type="GeneID" id="302996527"/>
<dbReference type="InterPro" id="IPR008201">
    <property type="entry name" value="HepT-like"/>
</dbReference>
<dbReference type="PANTHER" id="PTHR34139">
    <property type="entry name" value="UPF0331 PROTEIN MJ0127"/>
    <property type="match status" value="1"/>
</dbReference>
<evidence type="ECO:0000256" key="5">
    <source>
        <dbReference type="ARBA" id="ARBA00022801"/>
    </source>
</evidence>
<accession>A0A4Y8V554</accession>
<dbReference type="RefSeq" id="WP_134844394.1">
    <property type="nucleotide sequence ID" value="NZ_DBGBKM010000122.1"/>
</dbReference>
<dbReference type="EMBL" id="SGVY01000056">
    <property type="protein sequence ID" value="TFH76156.1"/>
    <property type="molecule type" value="Genomic_DNA"/>
</dbReference>
<evidence type="ECO:0000313" key="7">
    <source>
        <dbReference type="Proteomes" id="UP000297872"/>
    </source>
</evidence>
<organism evidence="6 7">
    <name type="scientific">Segatella hominis</name>
    <dbReference type="NCBI Taxonomy" id="2518605"/>
    <lineage>
        <taxon>Bacteria</taxon>
        <taxon>Pseudomonadati</taxon>
        <taxon>Bacteroidota</taxon>
        <taxon>Bacteroidia</taxon>
        <taxon>Bacteroidales</taxon>
        <taxon>Prevotellaceae</taxon>
        <taxon>Segatella</taxon>
    </lineage>
</organism>
<keyword evidence="7" id="KW-1185">Reference proteome</keyword>
<dbReference type="GO" id="GO:0000166">
    <property type="term" value="F:nucleotide binding"/>
    <property type="evidence" value="ECO:0007669"/>
    <property type="project" value="UniProtKB-KW"/>
</dbReference>
<sequence>MREKVRDRGRLEHILEAIESIEEFHAQYTFEDIKKNKLIFYGFTKLVEVIGEAVYMLSTEFCDSHSDVNWRQIERMRHVLVHGYYTIDPESLWDTIEVDIPELKPWIVKYLSE</sequence>
<keyword evidence="4" id="KW-0547">Nucleotide-binding</keyword>
<protein>
    <submittedName>
        <fullName evidence="6">DUF86 domain-containing protein</fullName>
    </submittedName>
</protein>
<name>A0A4Y8V554_9BACT</name>
<comment type="caution">
    <text evidence="6">The sequence shown here is derived from an EMBL/GenBank/DDBJ whole genome shotgun (WGS) entry which is preliminary data.</text>
</comment>
<dbReference type="GO" id="GO:0110001">
    <property type="term" value="C:toxin-antitoxin complex"/>
    <property type="evidence" value="ECO:0007669"/>
    <property type="project" value="InterPro"/>
</dbReference>
<dbReference type="OrthoDB" id="955324at2"/>
<gene>
    <name evidence="6" type="ORF">EXN75_14775</name>
</gene>
<evidence type="ECO:0000313" key="6">
    <source>
        <dbReference type="EMBL" id="TFH76156.1"/>
    </source>
</evidence>
<evidence type="ECO:0000256" key="2">
    <source>
        <dbReference type="ARBA" id="ARBA00022649"/>
    </source>
</evidence>
<keyword evidence="2" id="KW-1277">Toxin-antitoxin system</keyword>
<keyword evidence="5" id="KW-0378">Hydrolase</keyword>
<dbReference type="Pfam" id="PF01934">
    <property type="entry name" value="HepT-like"/>
    <property type="match status" value="1"/>
</dbReference>
<dbReference type="AlphaFoldDB" id="A0A4Y8V554"/>
<keyword evidence="1" id="KW-0597">Phosphoprotein</keyword>
<dbReference type="GO" id="GO:0016787">
    <property type="term" value="F:hydrolase activity"/>
    <property type="evidence" value="ECO:0007669"/>
    <property type="project" value="UniProtKB-KW"/>
</dbReference>
<dbReference type="Proteomes" id="UP000297872">
    <property type="component" value="Unassembled WGS sequence"/>
</dbReference>